<dbReference type="PANTHER" id="PTHR10642:SF26">
    <property type="entry name" value="RIBONUCLEASE H1"/>
    <property type="match status" value="1"/>
</dbReference>
<dbReference type="EMBL" id="JADEWN010000012">
    <property type="protein sequence ID" value="MBE9190173.1"/>
    <property type="molecule type" value="Genomic_DNA"/>
</dbReference>
<accession>A0ABR9UPG0</accession>
<dbReference type="SUPFAM" id="SSF53098">
    <property type="entry name" value="Ribonuclease H-like"/>
    <property type="match status" value="1"/>
</dbReference>
<dbReference type="Pfam" id="PF00075">
    <property type="entry name" value="RNase_H"/>
    <property type="match status" value="1"/>
</dbReference>
<dbReference type="InterPro" id="IPR011320">
    <property type="entry name" value="RNase_H1_N"/>
</dbReference>
<dbReference type="PROSITE" id="PS50879">
    <property type="entry name" value="RNASE_H_1"/>
    <property type="match status" value="1"/>
</dbReference>
<evidence type="ECO:0000256" key="8">
    <source>
        <dbReference type="PIRNR" id="PIRNR037839"/>
    </source>
</evidence>
<dbReference type="EC" id="3.1.26.4" evidence="3 8"/>
<comment type="function">
    <text evidence="8">Endonuclease that specifically degrades the RNA of RNA-DNA hybrids.</text>
</comment>
<comment type="catalytic activity">
    <reaction evidence="1 8">
        <text>Endonucleolytic cleavage to 5'-phosphomonoester.</text>
        <dbReference type="EC" id="3.1.26.4"/>
    </reaction>
</comment>
<keyword evidence="4 8" id="KW-0540">Nuclease</keyword>
<sequence length="213" mass="24338">MTTKKYYAVFKGREIGIFTSWAACEEQIKGFSGALYKSFKTREEAEAALGLTDRALLFQVEPKEVNLWKTQNKILPANEFIINSVCVDASCIGNPGEVEYRGMHTATRKIIFHKRPMANGTNNLGEFLAIVHALAYLKNQGSHLPIYSDSETAILWVENKKVRTKLVKRDSNKEIFDLVERGLKWLENNEYTNPILKWNTAYWGEIPADFGRK</sequence>
<keyword evidence="7 8" id="KW-0378">Hydrolase</keyword>
<dbReference type="Gene3D" id="3.30.420.10">
    <property type="entry name" value="Ribonuclease H-like superfamily/Ribonuclease H"/>
    <property type="match status" value="1"/>
</dbReference>
<dbReference type="InterPro" id="IPR037056">
    <property type="entry name" value="RNase_H1_N_sf"/>
</dbReference>
<keyword evidence="6 8" id="KW-0255">Endonuclease</keyword>
<reference evidence="10 11" key="1">
    <citation type="submission" date="2020-10" db="EMBL/GenBank/DDBJ databases">
        <authorList>
            <person name="Castelo-Branco R."/>
            <person name="Eusebio N."/>
            <person name="Adriana R."/>
            <person name="Vieira A."/>
            <person name="Brugerolle De Fraissinette N."/>
            <person name="Rezende De Castro R."/>
            <person name="Schneider M.P."/>
            <person name="Vasconcelos V."/>
            <person name="Leao P.N."/>
        </authorList>
    </citation>
    <scope>NUCLEOTIDE SEQUENCE [LARGE SCALE GENOMIC DNA]</scope>
    <source>
        <strain evidence="10 11">LEGE 06123</strain>
    </source>
</reference>
<dbReference type="PANTHER" id="PTHR10642">
    <property type="entry name" value="RIBONUCLEASE H1"/>
    <property type="match status" value="1"/>
</dbReference>
<comment type="similarity">
    <text evidence="2 8">Belongs to the RNase H family.</text>
</comment>
<dbReference type="InterPro" id="IPR050092">
    <property type="entry name" value="RNase_H"/>
</dbReference>
<dbReference type="InterPro" id="IPR009027">
    <property type="entry name" value="Ribosomal_bL9/RNase_H1_N"/>
</dbReference>
<dbReference type="Proteomes" id="UP000651156">
    <property type="component" value="Unassembled WGS sequence"/>
</dbReference>
<keyword evidence="5 8" id="KW-0479">Metal-binding</keyword>
<evidence type="ECO:0000259" key="9">
    <source>
        <dbReference type="PROSITE" id="PS50879"/>
    </source>
</evidence>
<comment type="caution">
    <text evidence="10">The sequence shown here is derived from an EMBL/GenBank/DDBJ whole genome shotgun (WGS) entry which is preliminary data.</text>
</comment>
<dbReference type="InterPro" id="IPR002156">
    <property type="entry name" value="RNaseH_domain"/>
</dbReference>
<dbReference type="InterPro" id="IPR012337">
    <property type="entry name" value="RNaseH-like_sf"/>
</dbReference>
<dbReference type="RefSeq" id="WP_193931362.1">
    <property type="nucleotide sequence ID" value="NZ_CAWPMZ010000022.1"/>
</dbReference>
<evidence type="ECO:0000256" key="3">
    <source>
        <dbReference type="ARBA" id="ARBA00012180"/>
    </source>
</evidence>
<dbReference type="InterPro" id="IPR036397">
    <property type="entry name" value="RNaseH_sf"/>
</dbReference>
<dbReference type="Pfam" id="PF01693">
    <property type="entry name" value="Cauli_VI"/>
    <property type="match status" value="1"/>
</dbReference>
<evidence type="ECO:0000256" key="1">
    <source>
        <dbReference type="ARBA" id="ARBA00000077"/>
    </source>
</evidence>
<feature type="domain" description="RNase H type-1" evidence="9">
    <location>
        <begin position="79"/>
        <end position="213"/>
    </location>
</feature>
<dbReference type="SUPFAM" id="SSF55658">
    <property type="entry name" value="L9 N-domain-like"/>
    <property type="match status" value="1"/>
</dbReference>
<evidence type="ECO:0000256" key="6">
    <source>
        <dbReference type="ARBA" id="ARBA00022759"/>
    </source>
</evidence>
<keyword evidence="8" id="KW-0460">Magnesium</keyword>
<evidence type="ECO:0000256" key="7">
    <source>
        <dbReference type="ARBA" id="ARBA00022801"/>
    </source>
</evidence>
<evidence type="ECO:0000256" key="2">
    <source>
        <dbReference type="ARBA" id="ARBA00005300"/>
    </source>
</evidence>
<keyword evidence="11" id="KW-1185">Reference proteome</keyword>
<gene>
    <name evidence="10" type="ORF">IQ230_07305</name>
</gene>
<dbReference type="Gene3D" id="3.40.970.10">
    <property type="entry name" value="Ribonuclease H1, N-terminal domain"/>
    <property type="match status" value="1"/>
</dbReference>
<evidence type="ECO:0000313" key="10">
    <source>
        <dbReference type="EMBL" id="MBE9190173.1"/>
    </source>
</evidence>
<protein>
    <recommendedName>
        <fullName evidence="3 8">Ribonuclease H</fullName>
        <ecNumber evidence="3 8">3.1.26.4</ecNumber>
    </recommendedName>
</protein>
<dbReference type="PIRSF" id="PIRSF037839">
    <property type="entry name" value="Ribonuclease_H"/>
    <property type="match status" value="1"/>
</dbReference>
<comment type="subcellular location">
    <subcellularLocation>
        <location evidence="8">Cytoplasm</location>
    </subcellularLocation>
</comment>
<evidence type="ECO:0000256" key="5">
    <source>
        <dbReference type="ARBA" id="ARBA00022723"/>
    </source>
</evidence>
<proteinExistence type="inferred from homology"/>
<evidence type="ECO:0000256" key="4">
    <source>
        <dbReference type="ARBA" id="ARBA00022722"/>
    </source>
</evidence>
<keyword evidence="8" id="KW-0963">Cytoplasm</keyword>
<organism evidence="10 11">
    <name type="scientific">Gloeocapsopsis crepidinum LEGE 06123</name>
    <dbReference type="NCBI Taxonomy" id="588587"/>
    <lineage>
        <taxon>Bacteria</taxon>
        <taxon>Bacillati</taxon>
        <taxon>Cyanobacteriota</taxon>
        <taxon>Cyanophyceae</taxon>
        <taxon>Oscillatoriophycideae</taxon>
        <taxon>Chroococcales</taxon>
        <taxon>Chroococcaceae</taxon>
        <taxon>Gloeocapsopsis</taxon>
    </lineage>
</organism>
<name>A0ABR9UPG0_9CHRO</name>
<dbReference type="InterPro" id="IPR017290">
    <property type="entry name" value="RNase_H_bac"/>
</dbReference>
<evidence type="ECO:0000313" key="11">
    <source>
        <dbReference type="Proteomes" id="UP000651156"/>
    </source>
</evidence>